<dbReference type="HOGENOM" id="CLU_3193707_0_0_1"/>
<keyword evidence="3" id="KW-1185">Reference proteome</keyword>
<feature type="region of interest" description="Disordered" evidence="1">
    <location>
        <begin position="25"/>
        <end position="46"/>
    </location>
</feature>
<dbReference type="Ensembl" id="ENSCINT00000030402.1">
    <property type="protein sequence ID" value="ENSCINP00000035468.1"/>
    <property type="gene ID" value="ENSCING00000024522.1"/>
</dbReference>
<evidence type="ECO:0000313" key="2">
    <source>
        <dbReference type="Ensembl" id="ENSCINP00000035468.1"/>
    </source>
</evidence>
<proteinExistence type="predicted"/>
<dbReference type="AlphaFoldDB" id="H2Y0N4"/>
<evidence type="ECO:0000256" key="1">
    <source>
        <dbReference type="SAM" id="MobiDB-lite"/>
    </source>
</evidence>
<accession>H2Y0N4</accession>
<organism evidence="2 3">
    <name type="scientific">Ciona intestinalis</name>
    <name type="common">Transparent sea squirt</name>
    <name type="synonym">Ascidia intestinalis</name>
    <dbReference type="NCBI Taxonomy" id="7719"/>
    <lineage>
        <taxon>Eukaryota</taxon>
        <taxon>Metazoa</taxon>
        <taxon>Chordata</taxon>
        <taxon>Tunicata</taxon>
        <taxon>Ascidiacea</taxon>
        <taxon>Phlebobranchia</taxon>
        <taxon>Cionidae</taxon>
        <taxon>Ciona</taxon>
    </lineage>
</organism>
<sequence>MHLNLAHILQQLPFLDFLLRHRNHHQSNRPNQRDHSSLSQELHLCS</sequence>
<reference evidence="2" key="3">
    <citation type="submission" date="2025-09" db="UniProtKB">
        <authorList>
            <consortium name="Ensembl"/>
        </authorList>
    </citation>
    <scope>IDENTIFICATION</scope>
</reference>
<reference evidence="2" key="2">
    <citation type="submission" date="2025-08" db="UniProtKB">
        <authorList>
            <consortium name="Ensembl"/>
        </authorList>
    </citation>
    <scope>IDENTIFICATION</scope>
</reference>
<evidence type="ECO:0000313" key="3">
    <source>
        <dbReference type="Proteomes" id="UP000008144"/>
    </source>
</evidence>
<dbReference type="Proteomes" id="UP000008144">
    <property type="component" value="Unassembled WGS sequence"/>
</dbReference>
<reference evidence="3" key="1">
    <citation type="journal article" date="2002" name="Science">
        <title>The draft genome of Ciona intestinalis: insights into chordate and vertebrate origins.</title>
        <authorList>
            <person name="Dehal P."/>
            <person name="Satou Y."/>
            <person name="Campbell R.K."/>
            <person name="Chapman J."/>
            <person name="Degnan B."/>
            <person name="De Tomaso A."/>
            <person name="Davidson B."/>
            <person name="Di Gregorio A."/>
            <person name="Gelpke M."/>
            <person name="Goodstein D.M."/>
            <person name="Harafuji N."/>
            <person name="Hastings K.E."/>
            <person name="Ho I."/>
            <person name="Hotta K."/>
            <person name="Huang W."/>
            <person name="Kawashima T."/>
            <person name="Lemaire P."/>
            <person name="Martinez D."/>
            <person name="Meinertzhagen I.A."/>
            <person name="Necula S."/>
            <person name="Nonaka M."/>
            <person name="Putnam N."/>
            <person name="Rash S."/>
            <person name="Saiga H."/>
            <person name="Satake M."/>
            <person name="Terry A."/>
            <person name="Yamada L."/>
            <person name="Wang H.G."/>
            <person name="Awazu S."/>
            <person name="Azumi K."/>
            <person name="Boore J."/>
            <person name="Branno M."/>
            <person name="Chin-Bow S."/>
            <person name="DeSantis R."/>
            <person name="Doyle S."/>
            <person name="Francino P."/>
            <person name="Keys D.N."/>
            <person name="Haga S."/>
            <person name="Hayashi H."/>
            <person name="Hino K."/>
            <person name="Imai K.S."/>
            <person name="Inaba K."/>
            <person name="Kano S."/>
            <person name="Kobayashi K."/>
            <person name="Kobayashi M."/>
            <person name="Lee B.I."/>
            <person name="Makabe K.W."/>
            <person name="Manohar C."/>
            <person name="Matassi G."/>
            <person name="Medina M."/>
            <person name="Mochizuki Y."/>
            <person name="Mount S."/>
            <person name="Morishita T."/>
            <person name="Miura S."/>
            <person name="Nakayama A."/>
            <person name="Nishizaka S."/>
            <person name="Nomoto H."/>
            <person name="Ohta F."/>
            <person name="Oishi K."/>
            <person name="Rigoutsos I."/>
            <person name="Sano M."/>
            <person name="Sasaki A."/>
            <person name="Sasakura Y."/>
            <person name="Shoguchi E."/>
            <person name="Shin-i T."/>
            <person name="Spagnuolo A."/>
            <person name="Stainier D."/>
            <person name="Suzuki M.M."/>
            <person name="Tassy O."/>
            <person name="Takatori N."/>
            <person name="Tokuoka M."/>
            <person name="Yagi K."/>
            <person name="Yoshizaki F."/>
            <person name="Wada S."/>
            <person name="Zhang C."/>
            <person name="Hyatt P.D."/>
            <person name="Larimer F."/>
            <person name="Detter C."/>
            <person name="Doggett N."/>
            <person name="Glavina T."/>
            <person name="Hawkins T."/>
            <person name="Richardson P."/>
            <person name="Lucas S."/>
            <person name="Kohara Y."/>
            <person name="Levine M."/>
            <person name="Satoh N."/>
            <person name="Rokhsar D.S."/>
        </authorList>
    </citation>
    <scope>NUCLEOTIDE SEQUENCE [LARGE SCALE GENOMIC DNA]</scope>
</reference>
<dbReference type="InParanoid" id="H2Y0N4"/>
<name>H2Y0N4_CIOIN</name>
<protein>
    <submittedName>
        <fullName evidence="2">Uncharacterized protein</fullName>
    </submittedName>
</protein>